<feature type="domain" description="HTH araC/xylS-type" evidence="14">
    <location>
        <begin position="89"/>
        <end position="187"/>
    </location>
</feature>
<dbReference type="GO" id="GO:0005737">
    <property type="term" value="C:cytoplasm"/>
    <property type="evidence" value="ECO:0007669"/>
    <property type="project" value="TreeGrafter"/>
</dbReference>
<dbReference type="GO" id="GO:0032993">
    <property type="term" value="C:protein-DNA complex"/>
    <property type="evidence" value="ECO:0007669"/>
    <property type="project" value="TreeGrafter"/>
</dbReference>
<dbReference type="InterPro" id="IPR023170">
    <property type="entry name" value="HhH_base_excis_C"/>
</dbReference>
<evidence type="ECO:0000256" key="3">
    <source>
        <dbReference type="ARBA" id="ARBA00012000"/>
    </source>
</evidence>
<dbReference type="Gene3D" id="1.10.10.60">
    <property type="entry name" value="Homeodomain-like"/>
    <property type="match status" value="1"/>
</dbReference>
<evidence type="ECO:0000256" key="10">
    <source>
        <dbReference type="ARBA" id="ARBA00023125"/>
    </source>
</evidence>
<keyword evidence="8" id="KW-0862">Zinc</keyword>
<dbReference type="InterPro" id="IPR035451">
    <property type="entry name" value="Ada-like_dom_sf"/>
</dbReference>
<dbReference type="GO" id="GO:0032131">
    <property type="term" value="F:alkylated DNA binding"/>
    <property type="evidence" value="ECO:0007669"/>
    <property type="project" value="TreeGrafter"/>
</dbReference>
<evidence type="ECO:0000256" key="4">
    <source>
        <dbReference type="ARBA" id="ARBA00022603"/>
    </source>
</evidence>
<keyword evidence="16" id="KW-1185">Reference proteome</keyword>
<proteinExistence type="predicted"/>
<dbReference type="SMART" id="SM00478">
    <property type="entry name" value="ENDO3c"/>
    <property type="match status" value="1"/>
</dbReference>
<dbReference type="Pfam" id="PF02805">
    <property type="entry name" value="Ada_Zn_binding"/>
    <property type="match status" value="1"/>
</dbReference>
<keyword evidence="13" id="KW-0234">DNA repair</keyword>
<name>A0A938YEN5_9ACTN</name>
<dbReference type="InterPro" id="IPR018060">
    <property type="entry name" value="HTH_AraC"/>
</dbReference>
<dbReference type="RefSeq" id="WP_205259390.1">
    <property type="nucleotide sequence ID" value="NZ_JAERWK010000005.1"/>
</dbReference>
<dbReference type="SUPFAM" id="SSF57884">
    <property type="entry name" value="Ada DNA repair protein, N-terminal domain (N-Ada 10)"/>
    <property type="match status" value="1"/>
</dbReference>
<dbReference type="Gene3D" id="1.10.340.30">
    <property type="entry name" value="Hypothetical protein, domain 2"/>
    <property type="match status" value="1"/>
</dbReference>
<evidence type="ECO:0000259" key="14">
    <source>
        <dbReference type="PROSITE" id="PS01124"/>
    </source>
</evidence>
<dbReference type="InterPro" id="IPR004026">
    <property type="entry name" value="Ada_DNA_repair_Zn-bd"/>
</dbReference>
<evidence type="ECO:0000313" key="15">
    <source>
        <dbReference type="EMBL" id="MBM9466460.1"/>
    </source>
</evidence>
<dbReference type="SUPFAM" id="SSF55945">
    <property type="entry name" value="TATA-box binding protein-like"/>
    <property type="match status" value="1"/>
</dbReference>
<dbReference type="GO" id="GO:0003700">
    <property type="term" value="F:DNA-binding transcription factor activity"/>
    <property type="evidence" value="ECO:0007669"/>
    <property type="project" value="InterPro"/>
</dbReference>
<keyword evidence="5" id="KW-0808">Transferase</keyword>
<dbReference type="InterPro" id="IPR009057">
    <property type="entry name" value="Homeodomain-like_sf"/>
</dbReference>
<evidence type="ECO:0000256" key="13">
    <source>
        <dbReference type="ARBA" id="ARBA00023204"/>
    </source>
</evidence>
<evidence type="ECO:0000256" key="7">
    <source>
        <dbReference type="ARBA" id="ARBA00022763"/>
    </source>
</evidence>
<dbReference type="InterPro" id="IPR003265">
    <property type="entry name" value="HhH-GPD_domain"/>
</dbReference>
<dbReference type="SMART" id="SM01009">
    <property type="entry name" value="AlkA_N"/>
    <property type="match status" value="1"/>
</dbReference>
<evidence type="ECO:0000256" key="5">
    <source>
        <dbReference type="ARBA" id="ARBA00022679"/>
    </source>
</evidence>
<keyword evidence="9" id="KW-0805">Transcription regulation</keyword>
<dbReference type="SUPFAM" id="SSF48150">
    <property type="entry name" value="DNA-glycosylase"/>
    <property type="match status" value="1"/>
</dbReference>
<evidence type="ECO:0000256" key="9">
    <source>
        <dbReference type="ARBA" id="ARBA00023015"/>
    </source>
</evidence>
<evidence type="ECO:0000256" key="11">
    <source>
        <dbReference type="ARBA" id="ARBA00023159"/>
    </source>
</evidence>
<accession>A0A938YEN5</accession>
<sequence length="496" mass="52310">MQPATGFDERYRAIQTRDRRFDGQFVTAVRSTGIYCRPSCPARTPKPANVTFFATSAAAHQAGYRACKRCLPESTPGTPAWNLRGDVAARAMRLIADGVVDREGVPGLASRLGYSTRHLTRLLTEQLGAGPLALSRAHRAQTARTLLTSTALPIGDVAYASGFASVRQFNDTVGEIFDLTPTELRTRAGGAAAATSGAIDLVLPVRPPHDAAWVLAWLARRAVPGVEVGIASAYARAVGLPGGPAWFRVSPGATGLRLTARLTAMRDLPTLVARVRRLFDLDADPVGIDSALSADPVGAVLVAARPGIRVPGSVDPAEMLVRAVVGQQVSVTAARTALGRLAERVGTPVQTEMGPTRLFPTPAQIVTLGAEALPGPRSRRETLLAVCRDLADGTLSLDVGDDTAEQAQRLSTYRGIGPWTTGYLAMRVLGDPDVLLTGDLAVRRGAQVSGFASDAPALLTRAAALTPWRSYLSMHLWAAAGSEPPAAQPVRVEESS</sequence>
<dbReference type="InterPro" id="IPR051912">
    <property type="entry name" value="Alkylbase_DNA_Glycosylase/TA"/>
</dbReference>
<dbReference type="Pfam" id="PF06029">
    <property type="entry name" value="AlkA_N"/>
    <property type="match status" value="1"/>
</dbReference>
<dbReference type="GO" id="GO:0043916">
    <property type="term" value="F:DNA-7-methylguanine glycosylase activity"/>
    <property type="evidence" value="ECO:0007669"/>
    <property type="project" value="TreeGrafter"/>
</dbReference>
<keyword evidence="4" id="KW-0489">Methyltransferase</keyword>
<comment type="catalytic activity">
    <reaction evidence="1">
        <text>Hydrolysis of alkylated DNA, releasing 3-methyladenine, 3-methylguanine, 7-methylguanine and 7-methyladenine.</text>
        <dbReference type="EC" id="3.2.2.21"/>
    </reaction>
</comment>
<organism evidence="15 16">
    <name type="scientific">Nakamurella leprariae</name>
    <dbReference type="NCBI Taxonomy" id="2803911"/>
    <lineage>
        <taxon>Bacteria</taxon>
        <taxon>Bacillati</taxon>
        <taxon>Actinomycetota</taxon>
        <taxon>Actinomycetes</taxon>
        <taxon>Nakamurellales</taxon>
        <taxon>Nakamurellaceae</taxon>
        <taxon>Nakamurella</taxon>
    </lineage>
</organism>
<dbReference type="GO" id="GO:0008270">
    <property type="term" value="F:zinc ion binding"/>
    <property type="evidence" value="ECO:0007669"/>
    <property type="project" value="InterPro"/>
</dbReference>
<evidence type="ECO:0000256" key="2">
    <source>
        <dbReference type="ARBA" id="ARBA00001947"/>
    </source>
</evidence>
<dbReference type="SUPFAM" id="SSF46689">
    <property type="entry name" value="Homeodomain-like"/>
    <property type="match status" value="1"/>
</dbReference>
<evidence type="ECO:0000313" key="16">
    <source>
        <dbReference type="Proteomes" id="UP000663792"/>
    </source>
</evidence>
<dbReference type="EC" id="3.2.2.21" evidence="3"/>
<dbReference type="InterPro" id="IPR010316">
    <property type="entry name" value="AlkA_N"/>
</dbReference>
<dbReference type="CDD" id="cd00056">
    <property type="entry name" value="ENDO3c"/>
    <property type="match status" value="1"/>
</dbReference>
<evidence type="ECO:0000256" key="8">
    <source>
        <dbReference type="ARBA" id="ARBA00022833"/>
    </source>
</evidence>
<keyword evidence="7" id="KW-0227">DNA damage</keyword>
<keyword evidence="12" id="KW-0804">Transcription</keyword>
<dbReference type="GO" id="GO:0008168">
    <property type="term" value="F:methyltransferase activity"/>
    <property type="evidence" value="ECO:0007669"/>
    <property type="project" value="UniProtKB-KW"/>
</dbReference>
<dbReference type="GO" id="GO:0032259">
    <property type="term" value="P:methylation"/>
    <property type="evidence" value="ECO:0007669"/>
    <property type="project" value="UniProtKB-KW"/>
</dbReference>
<evidence type="ECO:0000256" key="1">
    <source>
        <dbReference type="ARBA" id="ARBA00000086"/>
    </source>
</evidence>
<dbReference type="GO" id="GO:0008725">
    <property type="term" value="F:DNA-3-methyladenine glycosylase activity"/>
    <property type="evidence" value="ECO:0007669"/>
    <property type="project" value="TreeGrafter"/>
</dbReference>
<dbReference type="InterPro" id="IPR037046">
    <property type="entry name" value="AlkA_N_sf"/>
</dbReference>
<evidence type="ECO:0000256" key="12">
    <source>
        <dbReference type="ARBA" id="ARBA00023163"/>
    </source>
</evidence>
<dbReference type="InterPro" id="IPR018062">
    <property type="entry name" value="HTH_AraC-typ_CS"/>
</dbReference>
<dbReference type="GO" id="GO:0006307">
    <property type="term" value="P:DNA alkylation repair"/>
    <property type="evidence" value="ECO:0007669"/>
    <property type="project" value="TreeGrafter"/>
</dbReference>
<evidence type="ECO:0000256" key="6">
    <source>
        <dbReference type="ARBA" id="ARBA00022723"/>
    </source>
</evidence>
<reference evidence="15" key="1">
    <citation type="submission" date="2021-01" db="EMBL/GenBank/DDBJ databases">
        <title>YIM 132084 draft genome.</title>
        <authorList>
            <person name="An D."/>
        </authorList>
    </citation>
    <scope>NUCLEOTIDE SEQUENCE</scope>
    <source>
        <strain evidence="15">YIM 132084</strain>
    </source>
</reference>
<dbReference type="PANTHER" id="PTHR43003:SF13">
    <property type="entry name" value="DNA-3-METHYLADENINE GLYCOSYLASE 2"/>
    <property type="match status" value="1"/>
</dbReference>
<dbReference type="AlphaFoldDB" id="A0A938YEN5"/>
<comment type="cofactor">
    <cofactor evidence="2">
        <name>Zn(2+)</name>
        <dbReference type="ChEBI" id="CHEBI:29105"/>
    </cofactor>
</comment>
<dbReference type="Gene3D" id="3.30.310.20">
    <property type="entry name" value="DNA-3-methyladenine glycosylase AlkA, N-terminal domain"/>
    <property type="match status" value="1"/>
</dbReference>
<dbReference type="SMART" id="SM00342">
    <property type="entry name" value="HTH_ARAC"/>
    <property type="match status" value="1"/>
</dbReference>
<keyword evidence="10" id="KW-0238">DNA-binding</keyword>
<dbReference type="EMBL" id="JAERWK010000005">
    <property type="protein sequence ID" value="MBM9466460.1"/>
    <property type="molecule type" value="Genomic_DNA"/>
</dbReference>
<dbReference type="GO" id="GO:0043565">
    <property type="term" value="F:sequence-specific DNA binding"/>
    <property type="evidence" value="ECO:0007669"/>
    <property type="project" value="InterPro"/>
</dbReference>
<keyword evidence="11" id="KW-0010">Activator</keyword>
<dbReference type="PROSITE" id="PS00041">
    <property type="entry name" value="HTH_ARAC_FAMILY_1"/>
    <property type="match status" value="1"/>
</dbReference>
<gene>
    <name evidence="15" type="ORF">JL106_04090</name>
</gene>
<comment type="caution">
    <text evidence="15">The sequence shown here is derived from an EMBL/GenBank/DDBJ whole genome shotgun (WGS) entry which is preliminary data.</text>
</comment>
<dbReference type="Pfam" id="PF12833">
    <property type="entry name" value="HTH_18"/>
    <property type="match status" value="1"/>
</dbReference>
<dbReference type="FunFam" id="3.40.10.10:FF:000001">
    <property type="entry name" value="DNA-3-methyladenine glycosylase 2"/>
    <property type="match status" value="1"/>
</dbReference>
<dbReference type="Gene3D" id="1.10.1670.10">
    <property type="entry name" value="Helix-hairpin-Helix base-excision DNA repair enzymes (C-terminal)"/>
    <property type="match status" value="1"/>
</dbReference>
<dbReference type="InterPro" id="IPR011257">
    <property type="entry name" value="DNA_glycosylase"/>
</dbReference>
<protein>
    <recommendedName>
        <fullName evidence="3">DNA-3-methyladenine glycosylase II</fullName>
        <ecNumber evidence="3">3.2.2.21</ecNumber>
    </recommendedName>
</protein>
<dbReference type="GO" id="GO:0006285">
    <property type="term" value="P:base-excision repair, AP site formation"/>
    <property type="evidence" value="ECO:0007669"/>
    <property type="project" value="TreeGrafter"/>
</dbReference>
<dbReference type="PANTHER" id="PTHR43003">
    <property type="entry name" value="DNA-3-METHYLADENINE GLYCOSYLASE"/>
    <property type="match status" value="1"/>
</dbReference>
<dbReference type="Gene3D" id="3.40.10.10">
    <property type="entry name" value="DNA Methylphosphotriester Repair Domain"/>
    <property type="match status" value="1"/>
</dbReference>
<keyword evidence="6" id="KW-0479">Metal-binding</keyword>
<dbReference type="Proteomes" id="UP000663792">
    <property type="component" value="Unassembled WGS sequence"/>
</dbReference>
<dbReference type="PROSITE" id="PS01124">
    <property type="entry name" value="HTH_ARAC_FAMILY_2"/>
    <property type="match status" value="1"/>
</dbReference>